<proteinExistence type="predicted"/>
<accession>A0A6S6XYB0</accession>
<organism evidence="4 5">
    <name type="scientific">Denitratisoma oestradiolicum</name>
    <dbReference type="NCBI Taxonomy" id="311182"/>
    <lineage>
        <taxon>Bacteria</taxon>
        <taxon>Pseudomonadati</taxon>
        <taxon>Pseudomonadota</taxon>
        <taxon>Betaproteobacteria</taxon>
        <taxon>Nitrosomonadales</taxon>
        <taxon>Sterolibacteriaceae</taxon>
        <taxon>Denitratisoma</taxon>
    </lineage>
</organism>
<dbReference type="EMBL" id="LR778301">
    <property type="protein sequence ID" value="CAB1371039.1"/>
    <property type="molecule type" value="Genomic_DNA"/>
</dbReference>
<protein>
    <submittedName>
        <fullName evidence="4">1-(5-phosphoribosyl)-5-((5-phosphoribosylamino)methylideneamino)imidazole-4-carboxamide isomerase</fullName>
    </submittedName>
</protein>
<dbReference type="Gene3D" id="3.30.2020.30">
    <property type="match status" value="1"/>
</dbReference>
<dbReference type="OrthoDB" id="9794178at2"/>
<keyword evidence="2" id="KW-0408">Iron</keyword>
<keyword evidence="5" id="KW-1185">Reference proteome</keyword>
<evidence type="ECO:0000313" key="5">
    <source>
        <dbReference type="Proteomes" id="UP000515733"/>
    </source>
</evidence>
<keyword evidence="4" id="KW-0413">Isomerase</keyword>
<dbReference type="RefSeq" id="WP_145772030.1">
    <property type="nucleotide sequence ID" value="NZ_LR778301.1"/>
</dbReference>
<dbReference type="GO" id="GO:0046872">
    <property type="term" value="F:metal ion binding"/>
    <property type="evidence" value="ECO:0007669"/>
    <property type="project" value="UniProtKB-KW"/>
</dbReference>
<evidence type="ECO:0000259" key="3">
    <source>
        <dbReference type="Pfam" id="PF06155"/>
    </source>
</evidence>
<dbReference type="GO" id="GO:0016853">
    <property type="term" value="F:isomerase activity"/>
    <property type="evidence" value="ECO:0007669"/>
    <property type="project" value="UniProtKB-KW"/>
</dbReference>
<dbReference type="Pfam" id="PF06155">
    <property type="entry name" value="GBBH-like_N"/>
    <property type="match status" value="1"/>
</dbReference>
<dbReference type="Proteomes" id="UP000515733">
    <property type="component" value="Chromosome"/>
</dbReference>
<dbReference type="InterPro" id="IPR038492">
    <property type="entry name" value="GBBH-like_N_sf"/>
</dbReference>
<evidence type="ECO:0000256" key="2">
    <source>
        <dbReference type="ARBA" id="ARBA00023004"/>
    </source>
</evidence>
<dbReference type="InterPro" id="IPR010376">
    <property type="entry name" value="GBBH-like_N"/>
</dbReference>
<keyword evidence="1" id="KW-0479">Metal-binding</keyword>
<feature type="domain" description="Gamma-butyrobetaine hydroxylase-like N-terminal" evidence="3">
    <location>
        <begin position="14"/>
        <end position="98"/>
    </location>
</feature>
<reference evidence="4 5" key="1">
    <citation type="submission" date="2020-03" db="EMBL/GenBank/DDBJ databases">
        <authorList>
            <consortium name="Genoscope - CEA"/>
            <person name="William W."/>
        </authorList>
    </citation>
    <scope>NUCLEOTIDE SEQUENCE [LARGE SCALE GENOMIC DNA]</scope>
    <source>
        <strain evidence="5">DSM 16959</strain>
    </source>
</reference>
<evidence type="ECO:0000313" key="4">
    <source>
        <dbReference type="EMBL" id="CAB1371039.1"/>
    </source>
</evidence>
<sequence length="140" mass="15365">MAGIDKNTPIPTEIKLHQKSRLLEVSFSDGASFRIPYELLRVCSPSAAVRGHSPDQAVLQTGKRNVDIQSVEPVGNYAIKPVFSDGHDTGLYSWDILYDLGARQEWHWQDYLARLEAAGASRDIDTTTQAAPKSGGCGKH</sequence>
<name>A0A6S6XYB0_9PROT</name>
<gene>
    <name evidence="4" type="ORF">DENOEST_3885</name>
</gene>
<dbReference type="AlphaFoldDB" id="A0A6S6XYB0"/>
<dbReference type="PANTHER" id="PTHR35303">
    <property type="entry name" value="OS02G0197800 PROTEIN"/>
    <property type="match status" value="1"/>
</dbReference>
<evidence type="ECO:0000256" key="1">
    <source>
        <dbReference type="ARBA" id="ARBA00022723"/>
    </source>
</evidence>
<dbReference type="KEGG" id="doe:DENOEST_3885"/>
<dbReference type="PANTHER" id="PTHR35303:SF5">
    <property type="entry name" value="OS02G0197800 PROTEIN"/>
    <property type="match status" value="1"/>
</dbReference>